<dbReference type="AlphaFoldDB" id="A0A5C3MBM2"/>
<dbReference type="InterPro" id="IPR019775">
    <property type="entry name" value="WD40_repeat_CS"/>
</dbReference>
<feature type="repeat" description="WD" evidence="3">
    <location>
        <begin position="112"/>
        <end position="158"/>
    </location>
</feature>
<evidence type="ECO:0000256" key="1">
    <source>
        <dbReference type="ARBA" id="ARBA00022574"/>
    </source>
</evidence>
<dbReference type="GO" id="GO:0031080">
    <property type="term" value="C:nuclear pore outer ring"/>
    <property type="evidence" value="ECO:0007669"/>
    <property type="project" value="InterPro"/>
</dbReference>
<evidence type="ECO:0000256" key="2">
    <source>
        <dbReference type="ARBA" id="ARBA00022737"/>
    </source>
</evidence>
<feature type="region of interest" description="Disordered" evidence="4">
    <location>
        <begin position="159"/>
        <end position="180"/>
    </location>
</feature>
<protein>
    <submittedName>
        <fullName evidence="5">WD40-repeat-containing domain protein</fullName>
    </submittedName>
</protein>
<dbReference type="PROSITE" id="PS50082">
    <property type="entry name" value="WD_REPEATS_2"/>
    <property type="match status" value="1"/>
</dbReference>
<gene>
    <name evidence="5" type="ORF">BDQ12DRAFT_676874</name>
</gene>
<dbReference type="InterPro" id="IPR036322">
    <property type="entry name" value="WD40_repeat_dom_sf"/>
</dbReference>
<keyword evidence="6" id="KW-1185">Reference proteome</keyword>
<sequence>MSAPVDLKYNHGSHVRVIRACQVDDATDLLAVGGDHSIDVLLITAMQCRCIASFHVGSRITALAWSSTTVSPSASDDEWSIELAAAGADFGLHLLTKSSSSEEQIFPFGGGLSGHHGKVTDMTFCGGWGEDSARYVATVSDDKMLMVWDLHPSIDITSNIPSPTRSLELDDTPSSSRPQPTAYVIPFPHPLTSICSHPSTSKEFLVSDSHGSVYITDWRSDPEDPARSNLRHSSLMELVEPSTLASATMGRSSQWSGSVAWRADAVDIIGAVYGSKFSVWDVSRLSGGKPLFSGTSFSEGGHRFRWCQTYPEYFAISTQSPTKGAVVNLHNIEYPQAQPTSFSLYPRPHIVEDFDFMAMRGVPRIAAAVGRTVDVFAIGMAQ</sequence>
<proteinExistence type="predicted"/>
<reference evidence="5 6" key="1">
    <citation type="journal article" date="2019" name="Nat. Ecol. Evol.">
        <title>Megaphylogeny resolves global patterns of mushroom evolution.</title>
        <authorList>
            <person name="Varga T."/>
            <person name="Krizsan K."/>
            <person name="Foldi C."/>
            <person name="Dima B."/>
            <person name="Sanchez-Garcia M."/>
            <person name="Sanchez-Ramirez S."/>
            <person name="Szollosi G.J."/>
            <person name="Szarkandi J.G."/>
            <person name="Papp V."/>
            <person name="Albert L."/>
            <person name="Andreopoulos W."/>
            <person name="Angelini C."/>
            <person name="Antonin V."/>
            <person name="Barry K.W."/>
            <person name="Bougher N.L."/>
            <person name="Buchanan P."/>
            <person name="Buyck B."/>
            <person name="Bense V."/>
            <person name="Catcheside P."/>
            <person name="Chovatia M."/>
            <person name="Cooper J."/>
            <person name="Damon W."/>
            <person name="Desjardin D."/>
            <person name="Finy P."/>
            <person name="Geml J."/>
            <person name="Haridas S."/>
            <person name="Hughes K."/>
            <person name="Justo A."/>
            <person name="Karasinski D."/>
            <person name="Kautmanova I."/>
            <person name="Kiss B."/>
            <person name="Kocsube S."/>
            <person name="Kotiranta H."/>
            <person name="LaButti K.M."/>
            <person name="Lechner B.E."/>
            <person name="Liimatainen K."/>
            <person name="Lipzen A."/>
            <person name="Lukacs Z."/>
            <person name="Mihaltcheva S."/>
            <person name="Morgado L.N."/>
            <person name="Niskanen T."/>
            <person name="Noordeloos M.E."/>
            <person name="Ohm R.A."/>
            <person name="Ortiz-Santana B."/>
            <person name="Ovrebo C."/>
            <person name="Racz N."/>
            <person name="Riley R."/>
            <person name="Savchenko A."/>
            <person name="Shiryaev A."/>
            <person name="Soop K."/>
            <person name="Spirin V."/>
            <person name="Szebenyi C."/>
            <person name="Tomsovsky M."/>
            <person name="Tulloss R.E."/>
            <person name="Uehling J."/>
            <person name="Grigoriev I.V."/>
            <person name="Vagvolgyi C."/>
            <person name="Papp T."/>
            <person name="Martin F.M."/>
            <person name="Miettinen O."/>
            <person name="Hibbett D.S."/>
            <person name="Nagy L.G."/>
        </authorList>
    </citation>
    <scope>NUCLEOTIDE SEQUENCE [LARGE SCALE GENOMIC DNA]</scope>
    <source>
        <strain evidence="5 6">CBS 166.37</strain>
    </source>
</reference>
<dbReference type="PROSITE" id="PS00678">
    <property type="entry name" value="WD_REPEATS_1"/>
    <property type="match status" value="1"/>
</dbReference>
<evidence type="ECO:0000313" key="5">
    <source>
        <dbReference type="EMBL" id="TFK42839.1"/>
    </source>
</evidence>
<dbReference type="OrthoDB" id="340259at2759"/>
<dbReference type="PANTHER" id="PTHR22806:SF0">
    <property type="entry name" value="NUCLEOPORIN NUP37"/>
    <property type="match status" value="1"/>
</dbReference>
<dbReference type="STRING" id="68775.A0A5C3MBM2"/>
<accession>A0A5C3MBM2</accession>
<dbReference type="InterPro" id="IPR037626">
    <property type="entry name" value="NUP37"/>
</dbReference>
<name>A0A5C3MBM2_9AGAR</name>
<dbReference type="Gene3D" id="2.130.10.10">
    <property type="entry name" value="YVTN repeat-like/Quinoprotein amine dehydrogenase"/>
    <property type="match status" value="1"/>
</dbReference>
<dbReference type="SMART" id="SM00320">
    <property type="entry name" value="WD40"/>
    <property type="match status" value="2"/>
</dbReference>
<evidence type="ECO:0000256" key="4">
    <source>
        <dbReference type="SAM" id="MobiDB-lite"/>
    </source>
</evidence>
<evidence type="ECO:0000256" key="3">
    <source>
        <dbReference type="PROSITE-ProRule" id="PRU00221"/>
    </source>
</evidence>
<dbReference type="EMBL" id="ML213592">
    <property type="protein sequence ID" value="TFK42839.1"/>
    <property type="molecule type" value="Genomic_DNA"/>
</dbReference>
<organism evidence="5 6">
    <name type="scientific">Crucibulum laeve</name>
    <dbReference type="NCBI Taxonomy" id="68775"/>
    <lineage>
        <taxon>Eukaryota</taxon>
        <taxon>Fungi</taxon>
        <taxon>Dikarya</taxon>
        <taxon>Basidiomycota</taxon>
        <taxon>Agaricomycotina</taxon>
        <taxon>Agaricomycetes</taxon>
        <taxon>Agaricomycetidae</taxon>
        <taxon>Agaricales</taxon>
        <taxon>Agaricineae</taxon>
        <taxon>Nidulariaceae</taxon>
        <taxon>Crucibulum</taxon>
    </lineage>
</organism>
<dbReference type="SUPFAM" id="SSF50978">
    <property type="entry name" value="WD40 repeat-like"/>
    <property type="match status" value="1"/>
</dbReference>
<dbReference type="Proteomes" id="UP000308652">
    <property type="component" value="Unassembled WGS sequence"/>
</dbReference>
<keyword evidence="2" id="KW-0677">Repeat</keyword>
<evidence type="ECO:0000313" key="6">
    <source>
        <dbReference type="Proteomes" id="UP000308652"/>
    </source>
</evidence>
<dbReference type="InterPro" id="IPR001680">
    <property type="entry name" value="WD40_rpt"/>
</dbReference>
<keyword evidence="1 3" id="KW-0853">WD repeat</keyword>
<dbReference type="InterPro" id="IPR015943">
    <property type="entry name" value="WD40/YVTN_repeat-like_dom_sf"/>
</dbReference>
<dbReference type="PANTHER" id="PTHR22806">
    <property type="entry name" value="NUCLEOPORIN NUP37 P37 -RELATED"/>
    <property type="match status" value="1"/>
</dbReference>